<feature type="coiled-coil region" evidence="2">
    <location>
        <begin position="868"/>
        <end position="1012"/>
    </location>
</feature>
<reference evidence="5 6" key="1">
    <citation type="submission" date="2024-11" db="EMBL/GenBank/DDBJ databases">
        <title>Chromosome-level genome assembly of the freshwater bivalve Anodonta woodiana.</title>
        <authorList>
            <person name="Chen X."/>
        </authorList>
    </citation>
    <scope>NUCLEOTIDE SEQUENCE [LARGE SCALE GENOMIC DNA]</scope>
    <source>
        <strain evidence="5">MN2024</strain>
        <tissue evidence="5">Gills</tissue>
    </source>
</reference>
<evidence type="ECO:0000256" key="1">
    <source>
        <dbReference type="ARBA" id="ARBA00023054"/>
    </source>
</evidence>
<evidence type="ECO:0000313" key="5">
    <source>
        <dbReference type="EMBL" id="KAL3864712.1"/>
    </source>
</evidence>
<dbReference type="EMBL" id="JBJQND010000010">
    <property type="protein sequence ID" value="KAL3864712.1"/>
    <property type="molecule type" value="Genomic_DNA"/>
</dbReference>
<name>A0ABD3VW51_SINWO</name>
<proteinExistence type="predicted"/>
<feature type="coiled-coil region" evidence="2">
    <location>
        <begin position="50"/>
        <end position="77"/>
    </location>
</feature>
<evidence type="ECO:0000256" key="3">
    <source>
        <dbReference type="SAM" id="MobiDB-lite"/>
    </source>
</evidence>
<dbReference type="PANTHER" id="PTHR18870">
    <property type="entry name" value="PROTEIN TAG-278-RELATED"/>
    <property type="match status" value="1"/>
</dbReference>
<organism evidence="5 6">
    <name type="scientific">Sinanodonta woodiana</name>
    <name type="common">Chinese pond mussel</name>
    <name type="synonym">Anodonta woodiana</name>
    <dbReference type="NCBI Taxonomy" id="1069815"/>
    <lineage>
        <taxon>Eukaryota</taxon>
        <taxon>Metazoa</taxon>
        <taxon>Spiralia</taxon>
        <taxon>Lophotrochozoa</taxon>
        <taxon>Mollusca</taxon>
        <taxon>Bivalvia</taxon>
        <taxon>Autobranchia</taxon>
        <taxon>Heteroconchia</taxon>
        <taxon>Palaeoheterodonta</taxon>
        <taxon>Unionida</taxon>
        <taxon>Unionoidea</taxon>
        <taxon>Unionidae</taxon>
        <taxon>Unioninae</taxon>
        <taxon>Sinanodonta</taxon>
    </lineage>
</organism>
<protein>
    <recommendedName>
        <fullName evidence="4">Protein FAM184A/B N-terminal domain-containing protein</fullName>
    </recommendedName>
</protein>
<sequence length="1099" mass="128256">MAASKTGMAYNLFQNGKYGGLPQNLGNDMELTQDMHLKMSKKIAQLTKVIYALNTKNDEHENVVQCLKEQHEEEIQKILSETKDKIAVYKAKIDGESEVQKRVKSLEESITDHEKHRLRAITEFENFKKQAAEREIQLKTENAQKILELSQDVLKAKRNFEEKINEFEKWKKNVNEDKEAALNELRQAHEKEVSDLRNFQHNQSSDWLNEVAKLEDKYKVQIEDLKGNYEKLMAEKNKLIEDYDLKLSKAQAFYEKELDALRQSQNQTEESAYRLLQERQEQLRKDFAAQEAQLKKQIDSLVNQLTESEDLASKYKRDLEQLLSQLQNKDQASLELGRQLHEAKQQSMDALTKLKTVESELIAMRERCAEQSNELLKKSGVIGELEAVKLQNQSTITSLQTELSKLNDRLAWLEKERKDLERQKSSLSESQRSQLQALERALEDMSVEKQTLKEKLEREIESLKNRSSESEKEREDKHKAEIVELKRRAKEELNAEIKRAEDRLLVTKEELTGKYVKQIEELQKEKEQLKAEYEKVRSELSSRLQSAEDEVMRLSKIVQESEQGLGSASSHISNLKEVSNRLQAELNKTKNELKDVKIKAADLQAELDKLRMLHDTKMKEASAEQQRKLEQLSKDLELKWSETLRSECAKLRQELTEQKEKENRAALQHLASLKDEEIAASKAGWEKRVNDLMKQIAMLKENLQNSESKIGEELERFRREAEAERKRLEQELLAAADEYANKISIMEEVQLEKIKKLKEQNDQEMEEQLFKIKEKHVEDMQAQMTAHKVTVESITSQAEKQRAADLQVQQEKYSKALEDLRSDLVEKHSAMLDQKQREHEAQIRTARMELERAVEISKSKERDHQIRVEELQGEITHRERHIINLKEELRSLESNISKLNKDIASKEKEIQKVKSDTKVQLKNREEQLLKKYQAELDNLQADHIRESQELVTQFNQAQELLKDKISELQIQLEEAEERYQNRESRPEDLELIEQLRESILEKEQRMKQLIDEKRYFQMELVNRETNFNKVFNASPNVGVLNPLHVKAKKGDKAIAKFTSAPNFSQGKRLDPLPGSPLHTGNLNPSKPLPSPAFNKKFVK</sequence>
<evidence type="ECO:0000256" key="2">
    <source>
        <dbReference type="SAM" id="Coils"/>
    </source>
</evidence>
<keyword evidence="1 2" id="KW-0175">Coiled coil</keyword>
<evidence type="ECO:0000259" key="4">
    <source>
        <dbReference type="Pfam" id="PF15665"/>
    </source>
</evidence>
<accession>A0ABD3VW51</accession>
<feature type="coiled-coil region" evidence="2">
    <location>
        <begin position="266"/>
        <end position="767"/>
    </location>
</feature>
<comment type="caution">
    <text evidence="5">The sequence shown here is derived from an EMBL/GenBank/DDBJ whole genome shotgun (WGS) entry which is preliminary data.</text>
</comment>
<gene>
    <name evidence="5" type="ORF">ACJMK2_006369</name>
</gene>
<dbReference type="Proteomes" id="UP001634394">
    <property type="component" value="Unassembled WGS sequence"/>
</dbReference>
<dbReference type="AlphaFoldDB" id="A0ABD3VW51"/>
<feature type="region of interest" description="Disordered" evidence="3">
    <location>
        <begin position="1059"/>
        <end position="1099"/>
    </location>
</feature>
<feature type="domain" description="Protein FAM184A/B N-terminal" evidence="4">
    <location>
        <begin position="49"/>
        <end position="259"/>
    </location>
</feature>
<evidence type="ECO:0000313" key="6">
    <source>
        <dbReference type="Proteomes" id="UP001634394"/>
    </source>
</evidence>
<dbReference type="InterPro" id="IPR039478">
    <property type="entry name" value="FAM184A/B_N"/>
</dbReference>
<dbReference type="Pfam" id="PF15665">
    <property type="entry name" value="FAM184"/>
    <property type="match status" value="1"/>
</dbReference>
<keyword evidence="6" id="KW-1185">Reference proteome</keyword>
<feature type="coiled-coil region" evidence="2">
    <location>
        <begin position="129"/>
        <end position="242"/>
    </location>
</feature>
<dbReference type="PANTHER" id="PTHR18870:SF9">
    <property type="entry name" value="PROTEIN TAG-278-RELATED"/>
    <property type="match status" value="1"/>
</dbReference>